<evidence type="ECO:0000256" key="2">
    <source>
        <dbReference type="ARBA" id="ARBA00008072"/>
    </source>
</evidence>
<keyword evidence="3" id="KW-0479">Metal-binding</keyword>
<evidence type="ECO:0000259" key="6">
    <source>
        <dbReference type="Pfam" id="PF00107"/>
    </source>
</evidence>
<dbReference type="Gene3D" id="3.40.50.720">
    <property type="entry name" value="NAD(P)-binding Rossmann-like Domain"/>
    <property type="match status" value="1"/>
</dbReference>
<evidence type="ECO:0000313" key="8">
    <source>
        <dbReference type="Proteomes" id="UP000285961"/>
    </source>
</evidence>
<dbReference type="PANTHER" id="PTHR43161:SF23">
    <property type="entry name" value="(R,R)-BUTANEDIOL DEHYDROGENASE-RELATED"/>
    <property type="match status" value="1"/>
</dbReference>
<dbReference type="InterPro" id="IPR011032">
    <property type="entry name" value="GroES-like_sf"/>
</dbReference>
<feature type="domain" description="Alcohol dehydrogenase-like C-terminal" evidence="6">
    <location>
        <begin position="67"/>
        <end position="191"/>
    </location>
</feature>
<name>A0A419F8Y7_9BACT</name>
<evidence type="ECO:0000256" key="3">
    <source>
        <dbReference type="ARBA" id="ARBA00022723"/>
    </source>
</evidence>
<evidence type="ECO:0000256" key="1">
    <source>
        <dbReference type="ARBA" id="ARBA00001947"/>
    </source>
</evidence>
<dbReference type="Proteomes" id="UP000285961">
    <property type="component" value="Unassembled WGS sequence"/>
</dbReference>
<keyword evidence="5" id="KW-0560">Oxidoreductase</keyword>
<protein>
    <recommendedName>
        <fullName evidence="6">Alcohol dehydrogenase-like C-terminal domain-containing protein</fullName>
    </recommendedName>
</protein>
<evidence type="ECO:0000256" key="4">
    <source>
        <dbReference type="ARBA" id="ARBA00022833"/>
    </source>
</evidence>
<dbReference type="AlphaFoldDB" id="A0A419F8Y7"/>
<dbReference type="Pfam" id="PF00107">
    <property type="entry name" value="ADH_zinc_N"/>
    <property type="match status" value="1"/>
</dbReference>
<dbReference type="SUPFAM" id="SSF51735">
    <property type="entry name" value="NAD(P)-binding Rossmann-fold domains"/>
    <property type="match status" value="1"/>
</dbReference>
<keyword evidence="4" id="KW-0862">Zinc</keyword>
<dbReference type="InterPro" id="IPR036291">
    <property type="entry name" value="NAD(P)-bd_dom_sf"/>
</dbReference>
<comment type="similarity">
    <text evidence="2">Belongs to the zinc-containing alcohol dehydrogenase family.</text>
</comment>
<organism evidence="7 8">
    <name type="scientific">Candidatus Abyssobacteria bacterium SURF_17</name>
    <dbReference type="NCBI Taxonomy" id="2093361"/>
    <lineage>
        <taxon>Bacteria</taxon>
        <taxon>Pseudomonadati</taxon>
        <taxon>Candidatus Hydrogenedentota</taxon>
        <taxon>Candidatus Abyssobacteria</taxon>
    </lineage>
</organism>
<evidence type="ECO:0000313" key="7">
    <source>
        <dbReference type="EMBL" id="RJP75056.1"/>
    </source>
</evidence>
<accession>A0A419F8Y7</accession>
<comment type="caution">
    <text evidence="7">The sequence shown here is derived from an EMBL/GenBank/DDBJ whole genome shotgun (WGS) entry which is preliminary data.</text>
</comment>
<dbReference type="Gene3D" id="3.90.180.10">
    <property type="entry name" value="Medium-chain alcohol dehydrogenases, catalytic domain"/>
    <property type="match status" value="1"/>
</dbReference>
<evidence type="ECO:0000256" key="5">
    <source>
        <dbReference type="ARBA" id="ARBA00023002"/>
    </source>
</evidence>
<dbReference type="EMBL" id="QZKI01000008">
    <property type="protein sequence ID" value="RJP75056.1"/>
    <property type="molecule type" value="Genomic_DNA"/>
</dbReference>
<dbReference type="GO" id="GO:0046872">
    <property type="term" value="F:metal ion binding"/>
    <property type="evidence" value="ECO:0007669"/>
    <property type="project" value="UniProtKB-KW"/>
</dbReference>
<dbReference type="GO" id="GO:0016491">
    <property type="term" value="F:oxidoreductase activity"/>
    <property type="evidence" value="ECO:0007669"/>
    <property type="project" value="UniProtKB-KW"/>
</dbReference>
<dbReference type="InterPro" id="IPR013149">
    <property type="entry name" value="ADH-like_C"/>
</dbReference>
<dbReference type="SUPFAM" id="SSF50129">
    <property type="entry name" value="GroES-like"/>
    <property type="match status" value="1"/>
</dbReference>
<comment type="cofactor">
    <cofactor evidence="1">
        <name>Zn(2+)</name>
        <dbReference type="ChEBI" id="CHEBI:29105"/>
    </cofactor>
</comment>
<gene>
    <name evidence="7" type="ORF">C4532_01350</name>
</gene>
<dbReference type="PANTHER" id="PTHR43161">
    <property type="entry name" value="SORBITOL DEHYDROGENASE"/>
    <property type="match status" value="1"/>
</dbReference>
<reference evidence="7 8" key="1">
    <citation type="journal article" date="2017" name="ISME J.">
        <title>Energy and carbon metabolisms in a deep terrestrial subsurface fluid microbial community.</title>
        <authorList>
            <person name="Momper L."/>
            <person name="Jungbluth S.P."/>
            <person name="Lee M.D."/>
            <person name="Amend J.P."/>
        </authorList>
    </citation>
    <scope>NUCLEOTIDE SEQUENCE [LARGE SCALE GENOMIC DNA]</scope>
    <source>
        <strain evidence="7">SURF_17</strain>
    </source>
</reference>
<proteinExistence type="inferred from homology"/>
<sequence>MCRHKRTTSNGCYAEYVTCRPDHLYLLPEQVSLKAAALWNPLTNAIHAVQLSRQQLGDFVVVMGAGPIGLFTLAAAKRAGAHPVLVTEMQPRRAKAAGKLGAYRVLNPREDNIMEACIELKAEGADVVYECAGGADTLQEAIMYVRCGGQVVLVGIHMEFFMFNTILWVTKEVDIQAAFGLTDQLPMAVEMLRDGTIKEEDVITSVVPLERLPETMKKLFRPNDEIKVLVKP</sequence>